<dbReference type="GO" id="GO:0016705">
    <property type="term" value="F:oxidoreductase activity, acting on paired donors, with incorporation or reduction of molecular oxygen"/>
    <property type="evidence" value="ECO:0007669"/>
    <property type="project" value="InterPro"/>
</dbReference>
<evidence type="ECO:0000313" key="8">
    <source>
        <dbReference type="EMBL" id="GCD21561.1"/>
    </source>
</evidence>
<dbReference type="SUPFAM" id="SSF51679">
    <property type="entry name" value="Bacterial luciferase-like"/>
    <property type="match status" value="1"/>
</dbReference>
<feature type="domain" description="Luciferase-like" evidence="7">
    <location>
        <begin position="24"/>
        <end position="380"/>
    </location>
</feature>
<dbReference type="InterPro" id="IPR051260">
    <property type="entry name" value="Diverse_substr_monoxygenases"/>
</dbReference>
<reference evidence="8 9" key="1">
    <citation type="submission" date="2018-11" db="EMBL/GenBank/DDBJ databases">
        <title>Draft genome sequence of Cellulomonas takizawaensis strain TKZ-21.</title>
        <authorList>
            <person name="Yamamura H."/>
            <person name="Hayashi T."/>
            <person name="Hamada M."/>
            <person name="Serisawa Y."/>
            <person name="Matsuyama K."/>
            <person name="Nakagawa Y."/>
            <person name="Otoguro M."/>
            <person name="Yanagida F."/>
            <person name="Hayakawa M."/>
        </authorList>
    </citation>
    <scope>NUCLEOTIDE SEQUENCE [LARGE SCALE GENOMIC DNA]</scope>
    <source>
        <strain evidence="8 9">TKZ-21</strain>
    </source>
</reference>
<dbReference type="Pfam" id="PF00296">
    <property type="entry name" value="Bac_luciferase"/>
    <property type="match status" value="1"/>
</dbReference>
<accession>A0A401V3W3</accession>
<comment type="caution">
    <text evidence="8">The sequence shown here is derived from an EMBL/GenBank/DDBJ whole genome shotgun (WGS) entry which is preliminary data.</text>
</comment>
<evidence type="ECO:0000313" key="9">
    <source>
        <dbReference type="Proteomes" id="UP000288246"/>
    </source>
</evidence>
<dbReference type="NCBIfam" id="TIGR03860">
    <property type="entry name" value="FMN_nitrolo"/>
    <property type="match status" value="1"/>
</dbReference>
<keyword evidence="4 8" id="KW-0503">Monooxygenase</keyword>
<feature type="binding site" evidence="6">
    <location>
        <position position="219"/>
    </location>
    <ligand>
        <name>FMN</name>
        <dbReference type="ChEBI" id="CHEBI:58210"/>
    </ligand>
</feature>
<dbReference type="GO" id="GO:0004497">
    <property type="term" value="F:monooxygenase activity"/>
    <property type="evidence" value="ECO:0007669"/>
    <property type="project" value="UniProtKB-KW"/>
</dbReference>
<keyword evidence="9" id="KW-1185">Reference proteome</keyword>
<organism evidence="8 9">
    <name type="scientific">Cellulomonas algicola</name>
    <dbReference type="NCBI Taxonomy" id="2071633"/>
    <lineage>
        <taxon>Bacteria</taxon>
        <taxon>Bacillati</taxon>
        <taxon>Actinomycetota</taxon>
        <taxon>Actinomycetes</taxon>
        <taxon>Micrococcales</taxon>
        <taxon>Cellulomonadaceae</taxon>
        <taxon>Cellulomonas</taxon>
    </lineage>
</organism>
<evidence type="ECO:0000256" key="5">
    <source>
        <dbReference type="ARBA" id="ARBA00033748"/>
    </source>
</evidence>
<feature type="binding site" evidence="6">
    <location>
        <position position="149"/>
    </location>
    <ligand>
        <name>FMN</name>
        <dbReference type="ChEBI" id="CHEBI:58210"/>
    </ligand>
</feature>
<evidence type="ECO:0000256" key="4">
    <source>
        <dbReference type="ARBA" id="ARBA00023033"/>
    </source>
</evidence>
<evidence type="ECO:0000256" key="2">
    <source>
        <dbReference type="ARBA" id="ARBA00022643"/>
    </source>
</evidence>
<comment type="similarity">
    <text evidence="5">Belongs to the NtaA/SnaA/DszA monooxygenase family.</text>
</comment>
<name>A0A401V3W3_9CELL</name>
<dbReference type="PIRSF" id="PIRSF000337">
    <property type="entry name" value="NTA_MOA"/>
    <property type="match status" value="1"/>
</dbReference>
<evidence type="ECO:0000259" key="7">
    <source>
        <dbReference type="Pfam" id="PF00296"/>
    </source>
</evidence>
<feature type="binding site" evidence="6">
    <location>
        <position position="220"/>
    </location>
    <ligand>
        <name>FMN</name>
        <dbReference type="ChEBI" id="CHEBI:58210"/>
    </ligand>
</feature>
<protein>
    <submittedName>
        <fullName evidence="8">Monooxygenase</fullName>
    </submittedName>
</protein>
<dbReference type="PANTHER" id="PTHR30011">
    <property type="entry name" value="ALKANESULFONATE MONOOXYGENASE-RELATED"/>
    <property type="match status" value="1"/>
</dbReference>
<dbReference type="InterPro" id="IPR036661">
    <property type="entry name" value="Luciferase-like_sf"/>
</dbReference>
<gene>
    <name evidence="8" type="ORF">CTKZ_31230</name>
</gene>
<keyword evidence="1 6" id="KW-0285">Flavoprotein</keyword>
<evidence type="ECO:0000256" key="1">
    <source>
        <dbReference type="ARBA" id="ARBA00022630"/>
    </source>
</evidence>
<keyword evidence="3" id="KW-0560">Oxidoreductase</keyword>
<dbReference type="InterPro" id="IPR011251">
    <property type="entry name" value="Luciferase-like_dom"/>
</dbReference>
<dbReference type="PANTHER" id="PTHR30011:SF16">
    <property type="entry name" value="C2H2 FINGER DOMAIN TRANSCRIPTION FACTOR (EUROFUNG)-RELATED"/>
    <property type="match status" value="1"/>
</dbReference>
<keyword evidence="2 6" id="KW-0288">FMN</keyword>
<dbReference type="EMBL" id="BHYL01000305">
    <property type="protein sequence ID" value="GCD21561.1"/>
    <property type="molecule type" value="Genomic_DNA"/>
</dbReference>
<evidence type="ECO:0000256" key="3">
    <source>
        <dbReference type="ARBA" id="ARBA00023002"/>
    </source>
</evidence>
<proteinExistence type="inferred from homology"/>
<feature type="binding site" evidence="6">
    <location>
        <position position="57"/>
    </location>
    <ligand>
        <name>FMN</name>
        <dbReference type="ChEBI" id="CHEBI:58210"/>
    </ligand>
</feature>
<dbReference type="Gene3D" id="3.20.20.30">
    <property type="entry name" value="Luciferase-like domain"/>
    <property type="match status" value="1"/>
</dbReference>
<sequence length="434" mass="46307">MTARRQMVLGAYHTVAGQHGGAWRVSTQATDTESLAQHRAAALTAQDALLHFLLVTDVLGEQGDPVSPGFHPRLEPAVLLAALAAATEHIGLVGSFSTTFSDPVQLARQLSSLDHVSGGRAGWNVVTSFRREAATALGADRLPDHAERYAKAADAVRAAVALWDAWQPDAVVRDRRTGRYVDPSRVRRVEHVSAHHAVRGVLPASRSPQGRPVLFQGGSSEAGLALAARYADVVLTAQDHLGDAVAFAHEVRARAADRGRERVLVLPGVVTVVADTRRQAQDVHDRLTAAIDDDHARARLSAILGWDTSHLPPDAPLDLAPAVTDGHRSRARLLHARAERDRLTVAELARVAAATRGHRLVVGTAQDVADELLAWFDAGAADGFLVGPAVMPSGLRRFARDVVPILQRAGAFRTARTPGTLREQLGLPPVRAGG</sequence>
<dbReference type="RefSeq" id="WP_160142929.1">
    <property type="nucleotide sequence ID" value="NZ_BHYL01000305.1"/>
</dbReference>
<feature type="binding site" evidence="6">
    <location>
        <position position="145"/>
    </location>
    <ligand>
        <name>FMN</name>
        <dbReference type="ChEBI" id="CHEBI:58210"/>
    </ligand>
</feature>
<evidence type="ECO:0000256" key="6">
    <source>
        <dbReference type="PIRSR" id="PIRSR000337-1"/>
    </source>
</evidence>
<dbReference type="OrthoDB" id="3265338at2"/>
<dbReference type="InterPro" id="IPR016215">
    <property type="entry name" value="NTA_MOA"/>
</dbReference>
<dbReference type="AlphaFoldDB" id="A0A401V3W3"/>
<dbReference type="Proteomes" id="UP000288246">
    <property type="component" value="Unassembled WGS sequence"/>
</dbReference>